<proteinExistence type="inferred from homology"/>
<dbReference type="Pfam" id="PF13378">
    <property type="entry name" value="MR_MLE_C"/>
    <property type="match status" value="1"/>
</dbReference>
<accession>A0A2U1UCZ3</accession>
<feature type="domain" description="Mandelate racemase/muconate lactonizing enzyme C-terminal" evidence="2">
    <location>
        <begin position="140"/>
        <end position="252"/>
    </location>
</feature>
<evidence type="ECO:0000313" key="4">
    <source>
        <dbReference type="Proteomes" id="UP000296159"/>
    </source>
</evidence>
<dbReference type="RefSeq" id="WP_136164597.1">
    <property type="nucleotide sequence ID" value="NZ_KZ819071.1"/>
</dbReference>
<dbReference type="InterPro" id="IPR013342">
    <property type="entry name" value="Mandelate_racemase_C"/>
</dbReference>
<dbReference type="EMBL" id="QDKH01000001">
    <property type="protein sequence ID" value="PWC19528.1"/>
    <property type="molecule type" value="Genomic_DNA"/>
</dbReference>
<dbReference type="InterPro" id="IPR029065">
    <property type="entry name" value="Enolase_C-like"/>
</dbReference>
<dbReference type="SUPFAM" id="SSF54826">
    <property type="entry name" value="Enolase N-terminal domain-like"/>
    <property type="match status" value="1"/>
</dbReference>
<protein>
    <recommendedName>
        <fullName evidence="2">Mandelate racemase/muconate lactonizing enzyme C-terminal domain-containing protein</fullName>
    </recommendedName>
</protein>
<comment type="caution">
    <text evidence="3">The sequence shown here is derived from an EMBL/GenBank/DDBJ whole genome shotgun (WGS) entry which is preliminary data.</text>
</comment>
<organism evidence="3 4">
    <name type="scientific">Brenneria corticis</name>
    <dbReference type="NCBI Taxonomy" id="2173106"/>
    <lineage>
        <taxon>Bacteria</taxon>
        <taxon>Pseudomonadati</taxon>
        <taxon>Pseudomonadota</taxon>
        <taxon>Gammaproteobacteria</taxon>
        <taxon>Enterobacterales</taxon>
        <taxon>Pectobacteriaceae</taxon>
        <taxon>Brenneria</taxon>
    </lineage>
</organism>
<dbReference type="InterPro" id="IPR036849">
    <property type="entry name" value="Enolase-like_C_sf"/>
</dbReference>
<sequence>MLISRPKGIPMIEPKIADLALAHYPVTDNTTWSFIGMRAEDGVAGWGEATWNRQPHSLDAPFETARLALRGQNRQRLDELIASTPSSQAAAAVRSAPEQASLDIRGKRARRHAAFWQGTPVRHAIPLYANINQGIRERTEQGFQHAARQAELAGFDHIKIAPFDGVGRDTAGTRQGRTLIDAGRRRVAATRQALSQATELYADCHWRFDAHIAVWVMEELASFGVTWFECPLPETTDNFPSLKKLRSLAHRYNMRLAGLEELTDAHAFEPWLQAGIYDVVMPDVKYAGGISALLEIAGQAKKFGVTCSPHNPSGPVSHAASLTACALAENMARLEHQYNETPLFWQWMSEDFPKPAGGASLLPTQPGLGMHIPWPVANRLADKQSLPSNR</sequence>
<dbReference type="InterPro" id="IPR029017">
    <property type="entry name" value="Enolase-like_N"/>
</dbReference>
<dbReference type="PANTHER" id="PTHR48080">
    <property type="entry name" value="D-GALACTONATE DEHYDRATASE-RELATED"/>
    <property type="match status" value="1"/>
</dbReference>
<name>A0A2U1UCZ3_9GAMM</name>
<evidence type="ECO:0000313" key="3">
    <source>
        <dbReference type="EMBL" id="PWC19528.1"/>
    </source>
</evidence>
<dbReference type="PANTHER" id="PTHR48080:SF2">
    <property type="entry name" value="D-GALACTONATE DEHYDRATASE"/>
    <property type="match status" value="1"/>
</dbReference>
<dbReference type="AlphaFoldDB" id="A0A2U1UCZ3"/>
<evidence type="ECO:0000256" key="1">
    <source>
        <dbReference type="ARBA" id="ARBA00010339"/>
    </source>
</evidence>
<dbReference type="SMART" id="SM00922">
    <property type="entry name" value="MR_MLE"/>
    <property type="match status" value="1"/>
</dbReference>
<dbReference type="Proteomes" id="UP000296159">
    <property type="component" value="Unassembled WGS sequence"/>
</dbReference>
<keyword evidence="4" id="KW-1185">Reference proteome</keyword>
<comment type="similarity">
    <text evidence="1">Belongs to the mandelate racemase/muconate lactonizing enzyme family. GalD subfamily.</text>
</comment>
<evidence type="ECO:0000259" key="2">
    <source>
        <dbReference type="SMART" id="SM00922"/>
    </source>
</evidence>
<dbReference type="InterPro" id="IPR034593">
    <property type="entry name" value="DgoD-like"/>
</dbReference>
<dbReference type="SFLD" id="SFLDS00001">
    <property type="entry name" value="Enolase"/>
    <property type="match status" value="1"/>
</dbReference>
<dbReference type="Gene3D" id="3.20.20.120">
    <property type="entry name" value="Enolase-like C-terminal domain"/>
    <property type="match status" value="1"/>
</dbReference>
<dbReference type="Gene3D" id="3.30.390.10">
    <property type="entry name" value="Enolase-like, N-terminal domain"/>
    <property type="match status" value="1"/>
</dbReference>
<dbReference type="SUPFAM" id="SSF51604">
    <property type="entry name" value="Enolase C-terminal domain-like"/>
    <property type="match status" value="1"/>
</dbReference>
<reference evidence="3 4" key="1">
    <citation type="submission" date="2018-04" db="EMBL/GenBank/DDBJ databases">
        <title>Brenneria corticis sp.nov.</title>
        <authorList>
            <person name="Li Y."/>
        </authorList>
    </citation>
    <scope>NUCLEOTIDE SEQUENCE [LARGE SCALE GENOMIC DNA]</scope>
    <source>
        <strain evidence="3 4">CFCC 11842</strain>
    </source>
</reference>
<gene>
    <name evidence="3" type="ORF">DDT56_00705</name>
</gene>